<evidence type="ECO:0008006" key="3">
    <source>
        <dbReference type="Google" id="ProtNLM"/>
    </source>
</evidence>
<keyword evidence="1" id="KW-0472">Membrane</keyword>
<feature type="transmembrane region" description="Helical" evidence="1">
    <location>
        <begin position="6"/>
        <end position="26"/>
    </location>
</feature>
<dbReference type="EMBL" id="CP162599">
    <property type="protein sequence ID" value="XDK33444.1"/>
    <property type="molecule type" value="Genomic_DNA"/>
</dbReference>
<dbReference type="RefSeq" id="WP_368654123.1">
    <property type="nucleotide sequence ID" value="NZ_CP162599.1"/>
</dbReference>
<gene>
    <name evidence="2" type="ORF">AB4Y30_03550</name>
</gene>
<accession>A0AB39HMN0</accession>
<evidence type="ECO:0000313" key="2">
    <source>
        <dbReference type="EMBL" id="XDK33444.1"/>
    </source>
</evidence>
<keyword evidence="1" id="KW-1133">Transmembrane helix</keyword>
<reference evidence="2" key="1">
    <citation type="submission" date="2024-07" db="EMBL/GenBank/DDBJ databases">
        <title>Halotolerant mesophilic bacterium Ornithinibacillus sp. 4-3, sp. nov., isolated from soil.</title>
        <authorList>
            <person name="Sidarenka A.V."/>
            <person name="Guliayeva D.E."/>
            <person name="Leanovich S.I."/>
            <person name="Hileuskaya K.S."/>
            <person name="Akhremchuk A.E."/>
            <person name="Sikolenko M.A."/>
            <person name="Valentovich L.N."/>
        </authorList>
    </citation>
    <scope>NUCLEOTIDE SEQUENCE</scope>
    <source>
        <strain evidence="2">4-3</strain>
    </source>
</reference>
<dbReference type="AlphaFoldDB" id="A0AB39HMN0"/>
<keyword evidence="1" id="KW-0812">Transmembrane</keyword>
<organism evidence="2">
    <name type="scientific">Ornithinibacillus sp. 4-3</name>
    <dbReference type="NCBI Taxonomy" id="3231488"/>
    <lineage>
        <taxon>Bacteria</taxon>
        <taxon>Bacillati</taxon>
        <taxon>Bacillota</taxon>
        <taxon>Bacilli</taxon>
        <taxon>Bacillales</taxon>
        <taxon>Bacillaceae</taxon>
        <taxon>Ornithinibacillus</taxon>
    </lineage>
</organism>
<proteinExistence type="predicted"/>
<sequence>MEVILIVIVGALVLIMSIVVLFRSLLYRIKAPNDRLNDEIAELKKRVSDLEVTMKKK</sequence>
<evidence type="ECO:0000256" key="1">
    <source>
        <dbReference type="SAM" id="Phobius"/>
    </source>
</evidence>
<name>A0AB39HMN0_9BACI</name>
<protein>
    <recommendedName>
        <fullName evidence="3">DUF4083 domain-containing protein</fullName>
    </recommendedName>
</protein>